<dbReference type="Pfam" id="PF24883">
    <property type="entry name" value="NPHP3_N"/>
    <property type="match status" value="1"/>
</dbReference>
<accession>A0A9X0B6N6</accession>
<dbReference type="Gene3D" id="3.40.50.300">
    <property type="entry name" value="P-loop containing nucleotide triphosphate hydrolases"/>
    <property type="match status" value="1"/>
</dbReference>
<feature type="domain" description="Nephrocystin 3-like N-terminal" evidence="3">
    <location>
        <begin position="268"/>
        <end position="433"/>
    </location>
</feature>
<keyword evidence="1" id="KW-0677">Repeat</keyword>
<evidence type="ECO:0000259" key="3">
    <source>
        <dbReference type="Pfam" id="PF24883"/>
    </source>
</evidence>
<protein>
    <submittedName>
        <fullName evidence="4">Tetratricopeptide-like helical</fullName>
    </submittedName>
</protein>
<dbReference type="Pfam" id="PF17109">
    <property type="entry name" value="Goodbye"/>
    <property type="match status" value="1"/>
</dbReference>
<reference evidence="4" key="1">
    <citation type="submission" date="2022-11" db="EMBL/GenBank/DDBJ databases">
        <authorList>
            <person name="Petersen C."/>
        </authorList>
    </citation>
    <scope>NUCLEOTIDE SEQUENCE</scope>
    <source>
        <strain evidence="4">IBT 29864</strain>
    </source>
</reference>
<dbReference type="PANTHER" id="PTHR10039:SF17">
    <property type="entry name" value="FUNGAL STAND N-TERMINAL GOODBYE DOMAIN-CONTAINING PROTEIN-RELATED"/>
    <property type="match status" value="1"/>
</dbReference>
<comment type="caution">
    <text evidence="4">The sequence shown here is derived from an EMBL/GenBank/DDBJ whole genome shotgun (WGS) entry which is preliminary data.</text>
</comment>
<dbReference type="Proteomes" id="UP001147782">
    <property type="component" value="Unassembled WGS sequence"/>
</dbReference>
<evidence type="ECO:0000313" key="4">
    <source>
        <dbReference type="EMBL" id="KAJ5390081.1"/>
    </source>
</evidence>
<name>A0A9X0B6N6_9EURO</name>
<dbReference type="OrthoDB" id="448455at2759"/>
<evidence type="ECO:0000259" key="2">
    <source>
        <dbReference type="Pfam" id="PF17109"/>
    </source>
</evidence>
<organism evidence="4 5">
    <name type="scientific">Penicillium cataractarum</name>
    <dbReference type="NCBI Taxonomy" id="2100454"/>
    <lineage>
        <taxon>Eukaryota</taxon>
        <taxon>Fungi</taxon>
        <taxon>Dikarya</taxon>
        <taxon>Ascomycota</taxon>
        <taxon>Pezizomycotina</taxon>
        <taxon>Eurotiomycetes</taxon>
        <taxon>Eurotiomycetidae</taxon>
        <taxon>Eurotiales</taxon>
        <taxon>Aspergillaceae</taxon>
        <taxon>Penicillium</taxon>
    </lineage>
</organism>
<proteinExistence type="predicted"/>
<keyword evidence="5" id="KW-1185">Reference proteome</keyword>
<feature type="domain" description="Fungal STAND N-terminal Goodbye" evidence="2">
    <location>
        <begin position="17"/>
        <end position="137"/>
    </location>
</feature>
<dbReference type="GeneID" id="81433257"/>
<sequence length="1445" mass="165412">MAIPPTNQIDDKLSSLWHAACTDYANETGTMLGDEELRSLRGPEDLSRQLDNEKNNFEDFRVKRRPLLHAMQTVLAPFESWGDLIAGAAAAAFPPASSIMGAMLLLVRGARRVSEAFDMIMDLFRKLGHFALRLDSYKGVPLSEGMKVIIVKVLVNFLRVCAMSQKLLRKGSLKTRLSKWVKNAIMEDTEVSSLLGELEELTSQEHMMVSAHGLKITHQALRNTEELLERDDRRRDQEKLEKVKAALQPVSASSQVFSFINENRIPGSGSWIEDMLRTWWQGTRPLLWLHGGPGVGKSHLASKIITGLASGEFSGPAPLVASFFCRNNDVDLRSINKALRTLAWQVATQSPSFATQVEEFCLKEDTENTYILWRKLLLEHLAEMPSAETCFVIDGLDEAEPEELDVLLSLLGKTFSEGDPETRPTLRIVLLSRDSVRPVLEGHSLDWIPDIEVGNNENKDDLHEYVSEKLRTTRLFCSAPDLREEIVQEISREAEGLWEWANLVIKAVLRCRTKEQIHKVIKTTPRGISAMLSQELQRLSRELSLSDEASYGEYSSEETATQIDQLNVLLSFVTLAQKPLKVQQLDIILQIIFKEEVLNLEDDIRSSYSSLFQIRHTVNEYNSEENVVILRHSSFYEYFRTLRNPGPIHVNLEQTEANFLYVILHTFREIHKPKWDRAIEDMYLLRPYADKFLPWHLMRANPEAAGKRREDISTLFENLFIEEEYMTWLVEVEQIRNYAKYCFYPSSRVSDTGEFWLYAEDRITANRRAELVLNWLLPETKQRFKDNARSSEEASDICPFTVLFSFMVRSWFRLWLAPDELKEGDGWPAALPRLLKLYAAMAAVDKGSDENDEIKKLLGMTWGNTDVSVIMDAAELHKFEHTAMWHARVAQALLMEYHHREARDQFHVILDDTRMSDTLAKQALSVVHRDLARACTEIGRHEEALNHIELAELTRLSRDYDRSDEYRVGRLLNLAQMKYRAKQRDSAISTANEAWQEELSRTKDEWRYPDILSFFDIFLELQQLHRLGSVLDYAAELFEETNSERPRNMNFADYIFESFTRQPHTMYRVFQIVLKEDDEDRLAHLETVMKRIDTVPKEDRNIANLKYLIATVLFDKGQLGLGVQGWCQVLTNAYRPASTTWDAENDRGRSLAHLVELCLSDADIPFCESFPIMLEASAESGDACLVISSWLRNHGDLNNARHSLRGRVKACVALLSDDDATNDENAFLALFKTFLVDPGSEEDLGAALYWIRQDNERLIEGYYYGEHDAGESKDEAGLLDSLGKTNLIDDGEDMNSTDSLHALDIWFTCDPLTRCSICAREITSIHGWYYCRSCSYKTCCGECSGKYRGVTDSSGLSKFPGICDDEHDFFYTGGPIRTAERVPEGMVPAVSSDGDMNAIWIEDWKDGLVEKWETTDFTFDGGLSAWCMRVLPEPQRTRWAKMFKV</sequence>
<evidence type="ECO:0000256" key="1">
    <source>
        <dbReference type="ARBA" id="ARBA00022737"/>
    </source>
</evidence>
<dbReference type="RefSeq" id="XP_056560809.1">
    <property type="nucleotide sequence ID" value="XM_056694080.1"/>
</dbReference>
<evidence type="ECO:0000313" key="5">
    <source>
        <dbReference type="Proteomes" id="UP001147782"/>
    </source>
</evidence>
<dbReference type="InterPro" id="IPR031350">
    <property type="entry name" value="Goodbye_dom"/>
</dbReference>
<dbReference type="EMBL" id="JAPZBS010000001">
    <property type="protein sequence ID" value="KAJ5390081.1"/>
    <property type="molecule type" value="Genomic_DNA"/>
</dbReference>
<dbReference type="PANTHER" id="PTHR10039">
    <property type="entry name" value="AMELOGENIN"/>
    <property type="match status" value="1"/>
</dbReference>
<gene>
    <name evidence="4" type="ORF">N7496_001149</name>
</gene>
<dbReference type="InterPro" id="IPR056884">
    <property type="entry name" value="NPHP3-like_N"/>
</dbReference>
<reference evidence="4" key="2">
    <citation type="journal article" date="2023" name="IMA Fungus">
        <title>Comparative genomic study of the Penicillium genus elucidates a diverse pangenome and 15 lateral gene transfer events.</title>
        <authorList>
            <person name="Petersen C."/>
            <person name="Sorensen T."/>
            <person name="Nielsen M.R."/>
            <person name="Sondergaard T.E."/>
            <person name="Sorensen J.L."/>
            <person name="Fitzpatrick D.A."/>
            <person name="Frisvad J.C."/>
            <person name="Nielsen K.L."/>
        </authorList>
    </citation>
    <scope>NUCLEOTIDE SEQUENCE</scope>
    <source>
        <strain evidence="4">IBT 29864</strain>
    </source>
</reference>
<dbReference type="InterPro" id="IPR027417">
    <property type="entry name" value="P-loop_NTPase"/>
</dbReference>
<dbReference type="SUPFAM" id="SSF52540">
    <property type="entry name" value="P-loop containing nucleoside triphosphate hydrolases"/>
    <property type="match status" value="1"/>
</dbReference>